<proteinExistence type="predicted"/>
<reference evidence="2" key="1">
    <citation type="submission" date="2017-11" db="EMBL/GenBank/DDBJ databases">
        <authorList>
            <person name="Wibberg D."/>
        </authorList>
    </citation>
    <scope>NUCLEOTIDE SEQUENCE [LARGE SCALE GENOMIC DNA]</scope>
</reference>
<dbReference type="RefSeq" id="WP_010041888.1">
    <property type="nucleotide sequence ID" value="NZ_LT962942.1"/>
</dbReference>
<gene>
    <name evidence="1" type="ORF">SCNRRL3882_5308</name>
</gene>
<evidence type="ECO:0008006" key="3">
    <source>
        <dbReference type="Google" id="ProtNLM"/>
    </source>
</evidence>
<protein>
    <recommendedName>
        <fullName evidence="3">Squamosa promoter-binding protein 15</fullName>
    </recommendedName>
</protein>
<evidence type="ECO:0000313" key="2">
    <source>
        <dbReference type="Proteomes" id="UP000235464"/>
    </source>
</evidence>
<dbReference type="Proteomes" id="UP000235464">
    <property type="component" value="Chromosome I"/>
</dbReference>
<accession>A0A2N9BET8</accession>
<organism evidence="1 2">
    <name type="scientific">Streptomyces chartreusis NRRL 3882</name>
    <dbReference type="NCBI Taxonomy" id="1079985"/>
    <lineage>
        <taxon>Bacteria</taxon>
        <taxon>Bacillati</taxon>
        <taxon>Actinomycetota</taxon>
        <taxon>Actinomycetes</taxon>
        <taxon>Kitasatosporales</taxon>
        <taxon>Streptomycetaceae</taxon>
        <taxon>Streptomyces</taxon>
    </lineage>
</organism>
<dbReference type="OrthoDB" id="4552613at2"/>
<name>A0A2N9BET8_STRCX</name>
<dbReference type="AlphaFoldDB" id="A0A2N9BET8"/>
<sequence length="134" mass="15026">MSWVANVMISAADADRANVEALSAWLSDEAPHRGRPDASGVGVGDLNLLTDQDPGWGGWKWPECRVWAGALNHCDLDALRKRVAETPWREPNVVQLLVMDQEESFFRLWMIRGGELRQYAPLTPSEEDAGFYLT</sequence>
<dbReference type="EMBL" id="LT963352">
    <property type="protein sequence ID" value="SOR81856.1"/>
    <property type="molecule type" value="Genomic_DNA"/>
</dbReference>
<evidence type="ECO:0000313" key="1">
    <source>
        <dbReference type="EMBL" id="SOR81856.1"/>
    </source>
</evidence>
<keyword evidence="2" id="KW-1185">Reference proteome</keyword>